<keyword evidence="9" id="KW-1185">Reference proteome</keyword>
<dbReference type="KEGG" id="cans:GP473_00080"/>
<dbReference type="AlphaFoldDB" id="A0A7G7YLE3"/>
<dbReference type="Pfam" id="PF09594">
    <property type="entry name" value="GT87"/>
    <property type="match status" value="1"/>
</dbReference>
<comment type="similarity">
    <text evidence="7">Belongs to the glycosyltransferase 87 family.</text>
</comment>
<organism evidence="8 9">
    <name type="scientific">Corynebacterium anserum</name>
    <dbReference type="NCBI Taxonomy" id="2684406"/>
    <lineage>
        <taxon>Bacteria</taxon>
        <taxon>Bacillati</taxon>
        <taxon>Actinomycetota</taxon>
        <taxon>Actinomycetes</taxon>
        <taxon>Mycobacteriales</taxon>
        <taxon>Corynebacteriaceae</taxon>
        <taxon>Corynebacterium</taxon>
    </lineage>
</organism>
<sequence>MSSGTNYSRQIPLTLWHKRLIAALSTVLFAWTFLKPQGVRYMLDANVYRLGAQRVIDGLPLYNGHFHIIDDISLPFTYPPISALLFLPLTVFGNTGTSIAVTFVNLVLLITIVWILLHYVACLDHSSSIWLAVGLSAILTQFGPVYGSLMLGQINLFLGLLVLLDATLVPRKFRGLLTGIATALKLTPAVFGLWFVMRRDWASLLRMGLGALGMTALGFLVLPQDSKDYWLGTVQNSSRIGGIAYASNQSFNGELFRLGLRTENSGSWLWLVLVATLLLATVIVMRRLLLANMPLLALCLNSFVALLASPVSWAHHFIWVPIMLIVLGIMWWDTRYSRGTHFAMTHQQQVICFVLVVTGAACFALQPISFVPSGDSRELEWGVLWHIIGNAFLWWTLAAYPLLWRLSGTRVGNSCGT</sequence>
<comment type="subcellular location">
    <subcellularLocation>
        <location evidence="1">Cell membrane</location>
        <topology evidence="1">Multi-pass membrane protein</topology>
    </subcellularLocation>
</comment>
<accession>A0A7G7YLE3</accession>
<dbReference type="GO" id="GO:0016758">
    <property type="term" value="F:hexosyltransferase activity"/>
    <property type="evidence" value="ECO:0007669"/>
    <property type="project" value="InterPro"/>
</dbReference>
<evidence type="ECO:0000256" key="5">
    <source>
        <dbReference type="ARBA" id="ARBA00022989"/>
    </source>
</evidence>
<evidence type="ECO:0000256" key="3">
    <source>
        <dbReference type="ARBA" id="ARBA00022679"/>
    </source>
</evidence>
<dbReference type="EMBL" id="CP046883">
    <property type="protein sequence ID" value="QNH95313.1"/>
    <property type="molecule type" value="Genomic_DNA"/>
</dbReference>
<protein>
    <submittedName>
        <fullName evidence="8">DUF2029 domain-containing protein</fullName>
    </submittedName>
</protein>
<dbReference type="RefSeq" id="WP_185770587.1">
    <property type="nucleotide sequence ID" value="NZ_CP046883.1"/>
</dbReference>
<evidence type="ECO:0000256" key="2">
    <source>
        <dbReference type="ARBA" id="ARBA00022475"/>
    </source>
</evidence>
<evidence type="ECO:0000313" key="9">
    <source>
        <dbReference type="Proteomes" id="UP000515275"/>
    </source>
</evidence>
<evidence type="ECO:0000256" key="6">
    <source>
        <dbReference type="ARBA" id="ARBA00023136"/>
    </source>
</evidence>
<dbReference type="InterPro" id="IPR018584">
    <property type="entry name" value="GT87"/>
</dbReference>
<evidence type="ECO:0000256" key="7">
    <source>
        <dbReference type="ARBA" id="ARBA00024033"/>
    </source>
</evidence>
<evidence type="ECO:0000256" key="1">
    <source>
        <dbReference type="ARBA" id="ARBA00004651"/>
    </source>
</evidence>
<proteinExistence type="inferred from homology"/>
<keyword evidence="3" id="KW-0808">Transferase</keyword>
<evidence type="ECO:0000256" key="4">
    <source>
        <dbReference type="ARBA" id="ARBA00022692"/>
    </source>
</evidence>
<reference evidence="8 9" key="1">
    <citation type="submission" date="2019-12" db="EMBL/GenBank/DDBJ databases">
        <title>Corynebacterium sp. nov., isolated from feces of the Anser Albifrons in China.</title>
        <authorList>
            <person name="Liu Q."/>
        </authorList>
    </citation>
    <scope>NUCLEOTIDE SEQUENCE [LARGE SCALE GENOMIC DNA]</scope>
    <source>
        <strain evidence="8 9">23H37-10</strain>
    </source>
</reference>
<keyword evidence="5" id="KW-1133">Transmembrane helix</keyword>
<evidence type="ECO:0000313" key="8">
    <source>
        <dbReference type="EMBL" id="QNH95313.1"/>
    </source>
</evidence>
<keyword evidence="6" id="KW-0472">Membrane</keyword>
<keyword evidence="2" id="KW-1003">Cell membrane</keyword>
<name>A0A7G7YLE3_9CORY</name>
<dbReference type="GO" id="GO:0005886">
    <property type="term" value="C:plasma membrane"/>
    <property type="evidence" value="ECO:0007669"/>
    <property type="project" value="UniProtKB-SubCell"/>
</dbReference>
<keyword evidence="4" id="KW-0812">Transmembrane</keyword>
<gene>
    <name evidence="8" type="ORF">GP473_00080</name>
</gene>
<dbReference type="Proteomes" id="UP000515275">
    <property type="component" value="Chromosome"/>
</dbReference>